<gene>
    <name evidence="11" type="ORF">BJ554DRAFT_1545</name>
</gene>
<name>A0A8H8DLP0_9FUNG</name>
<dbReference type="InterPro" id="IPR020472">
    <property type="entry name" value="WD40_PAC1"/>
</dbReference>
<dbReference type="EMBL" id="JAEFCI010001090">
    <property type="protein sequence ID" value="KAG5463134.1"/>
    <property type="molecule type" value="Genomic_DNA"/>
</dbReference>
<dbReference type="InterPro" id="IPR019775">
    <property type="entry name" value="WD40_repeat_CS"/>
</dbReference>
<evidence type="ECO:0000256" key="2">
    <source>
        <dbReference type="ARBA" id="ARBA00010102"/>
    </source>
</evidence>
<evidence type="ECO:0000256" key="9">
    <source>
        <dbReference type="ARBA" id="ARBA00023242"/>
    </source>
</evidence>
<evidence type="ECO:0000256" key="6">
    <source>
        <dbReference type="ARBA" id="ARBA00022816"/>
    </source>
</evidence>
<dbReference type="PANTHER" id="PTHR11024:SF3">
    <property type="entry name" value="NUCLEOPORIN SEH1"/>
    <property type="match status" value="1"/>
</dbReference>
<dbReference type="AlphaFoldDB" id="A0A8H8DLP0"/>
<dbReference type="GO" id="GO:0035859">
    <property type="term" value="C:Seh1-associated complex"/>
    <property type="evidence" value="ECO:0007669"/>
    <property type="project" value="TreeGrafter"/>
</dbReference>
<dbReference type="PROSITE" id="PS50082">
    <property type="entry name" value="WD_REPEATS_2"/>
    <property type="match status" value="3"/>
</dbReference>
<dbReference type="GO" id="GO:0031080">
    <property type="term" value="C:nuclear pore outer ring"/>
    <property type="evidence" value="ECO:0007669"/>
    <property type="project" value="TreeGrafter"/>
</dbReference>
<dbReference type="InterPro" id="IPR037363">
    <property type="entry name" value="Sec13/Seh1_fam"/>
</dbReference>
<accession>A0A8H8DLP0</accession>
<dbReference type="SUPFAM" id="SSF50978">
    <property type="entry name" value="WD40 repeat-like"/>
    <property type="match status" value="1"/>
</dbReference>
<keyword evidence="4 10" id="KW-0853">WD repeat</keyword>
<evidence type="ECO:0000256" key="8">
    <source>
        <dbReference type="ARBA" id="ARBA00023132"/>
    </source>
</evidence>
<dbReference type="GO" id="GO:0005198">
    <property type="term" value="F:structural molecule activity"/>
    <property type="evidence" value="ECO:0007669"/>
    <property type="project" value="InterPro"/>
</dbReference>
<dbReference type="InterPro" id="IPR036322">
    <property type="entry name" value="WD40_repeat_dom_sf"/>
</dbReference>
<feature type="repeat" description="WD" evidence="10">
    <location>
        <begin position="61"/>
        <end position="95"/>
    </location>
</feature>
<evidence type="ECO:0000256" key="1">
    <source>
        <dbReference type="ARBA" id="ARBA00004567"/>
    </source>
</evidence>
<evidence type="ECO:0000256" key="3">
    <source>
        <dbReference type="ARBA" id="ARBA00022448"/>
    </source>
</evidence>
<keyword evidence="8" id="KW-0906">Nuclear pore complex</keyword>
<keyword evidence="8" id="KW-0811">Translocation</keyword>
<dbReference type="PROSITE" id="PS00678">
    <property type="entry name" value="WD_REPEATS_1"/>
    <property type="match status" value="1"/>
</dbReference>
<feature type="repeat" description="WD" evidence="10">
    <location>
        <begin position="285"/>
        <end position="317"/>
    </location>
</feature>
<feature type="repeat" description="WD" evidence="10">
    <location>
        <begin position="15"/>
        <end position="49"/>
    </location>
</feature>
<keyword evidence="3" id="KW-0813">Transport</keyword>
<evidence type="ECO:0000256" key="7">
    <source>
        <dbReference type="ARBA" id="ARBA00022927"/>
    </source>
</evidence>
<sequence>MNAADAGPVVSSRFDTHHDDLIHDVAYDFYGRRIATCSSDQKLKVWDFDAETGEWKLCDSWKAHDCSILKVVWAHPEYGQVIASCSFDRSVRIWEEQEQGSGRRWAEKARLVDSQGAVQNIAFAPNHVGLKLAASASEGVVRIYEAMEVMNLASWTLMEEFQVGSGGGKEAEGNYCISWCPSKFHPPTMVIGFGKEHAAKIFRMDQNNRWHAQETLPGHTDVVHDVAWAPSLGRSYQLIATACKDGRVRIFKLAGEPSRLVNGGASGISASPGPGKFRIVKAWEFRDHEAEVWRVEWNVTGTVLSSSGDDGRVRLWKANYEGEWGLMSVMASDQGSVDNEMVGH</sequence>
<comment type="caution">
    <text evidence="11">The sequence shown here is derived from an EMBL/GenBank/DDBJ whole genome shotgun (WGS) entry which is preliminary data.</text>
</comment>
<organism evidence="11 12">
    <name type="scientific">Olpidium bornovanus</name>
    <dbReference type="NCBI Taxonomy" id="278681"/>
    <lineage>
        <taxon>Eukaryota</taxon>
        <taxon>Fungi</taxon>
        <taxon>Fungi incertae sedis</taxon>
        <taxon>Olpidiomycota</taxon>
        <taxon>Olpidiomycotina</taxon>
        <taxon>Olpidiomycetes</taxon>
        <taxon>Olpidiales</taxon>
        <taxon>Olpidiaceae</taxon>
        <taxon>Olpidium</taxon>
    </lineage>
</organism>
<protein>
    <submittedName>
        <fullName evidence="11">WD40-repeat-containing domain protein</fullName>
    </submittedName>
</protein>
<dbReference type="GO" id="GO:0051028">
    <property type="term" value="P:mRNA transport"/>
    <property type="evidence" value="ECO:0007669"/>
    <property type="project" value="UniProtKB-KW"/>
</dbReference>
<keyword evidence="9" id="KW-0539">Nucleus</keyword>
<dbReference type="PRINTS" id="PR00320">
    <property type="entry name" value="GPROTEINBRPT"/>
</dbReference>
<keyword evidence="5" id="KW-0677">Repeat</keyword>
<dbReference type="OrthoDB" id="5566198at2759"/>
<dbReference type="FunFam" id="2.130.10.10:FF:000578">
    <property type="entry name" value="Nucleoporin seh1"/>
    <property type="match status" value="1"/>
</dbReference>
<dbReference type="InterPro" id="IPR015943">
    <property type="entry name" value="WD40/YVTN_repeat-like_dom_sf"/>
</dbReference>
<evidence type="ECO:0000313" key="11">
    <source>
        <dbReference type="EMBL" id="KAG5463134.1"/>
    </source>
</evidence>
<dbReference type="Pfam" id="PF00400">
    <property type="entry name" value="WD40"/>
    <property type="match status" value="4"/>
</dbReference>
<dbReference type="PANTHER" id="PTHR11024">
    <property type="entry name" value="NUCLEAR PORE COMPLEX PROTEIN SEC13 / SEH1 FAMILY MEMBER"/>
    <property type="match status" value="1"/>
</dbReference>
<dbReference type="PROSITE" id="PS50294">
    <property type="entry name" value="WD_REPEATS_REGION"/>
    <property type="match status" value="2"/>
</dbReference>
<keyword evidence="6" id="KW-0509">mRNA transport</keyword>
<dbReference type="Proteomes" id="UP000673691">
    <property type="component" value="Unassembled WGS sequence"/>
</dbReference>
<dbReference type="Gene3D" id="2.130.10.10">
    <property type="entry name" value="YVTN repeat-like/Quinoprotein amine dehydrogenase"/>
    <property type="match status" value="1"/>
</dbReference>
<dbReference type="GO" id="GO:0015031">
    <property type="term" value="P:protein transport"/>
    <property type="evidence" value="ECO:0007669"/>
    <property type="project" value="UniProtKB-KW"/>
</dbReference>
<comment type="similarity">
    <text evidence="2">Belongs to the WD repeat SEC13 family.</text>
</comment>
<dbReference type="GO" id="GO:0034198">
    <property type="term" value="P:cellular response to amino acid starvation"/>
    <property type="evidence" value="ECO:0007669"/>
    <property type="project" value="TreeGrafter"/>
</dbReference>
<reference evidence="11 12" key="1">
    <citation type="journal article" name="Sci. Rep.">
        <title>Genome-scale phylogenetic analyses confirm Olpidium as the closest living zoosporic fungus to the non-flagellated, terrestrial fungi.</title>
        <authorList>
            <person name="Chang Y."/>
            <person name="Rochon D."/>
            <person name="Sekimoto S."/>
            <person name="Wang Y."/>
            <person name="Chovatia M."/>
            <person name="Sandor L."/>
            <person name="Salamov A."/>
            <person name="Grigoriev I.V."/>
            <person name="Stajich J.E."/>
            <person name="Spatafora J.W."/>
        </authorList>
    </citation>
    <scope>NUCLEOTIDE SEQUENCE [LARGE SCALE GENOMIC DNA]</scope>
    <source>
        <strain evidence="11">S191</strain>
    </source>
</reference>
<comment type="subcellular location">
    <subcellularLocation>
        <location evidence="1">Nucleus</location>
        <location evidence="1">Nuclear pore complex</location>
    </subcellularLocation>
</comment>
<evidence type="ECO:0000313" key="12">
    <source>
        <dbReference type="Proteomes" id="UP000673691"/>
    </source>
</evidence>
<evidence type="ECO:0000256" key="4">
    <source>
        <dbReference type="ARBA" id="ARBA00022574"/>
    </source>
</evidence>
<evidence type="ECO:0000256" key="10">
    <source>
        <dbReference type="PROSITE-ProRule" id="PRU00221"/>
    </source>
</evidence>
<dbReference type="SMART" id="SM00320">
    <property type="entry name" value="WD40"/>
    <property type="match status" value="5"/>
</dbReference>
<keyword evidence="7" id="KW-0653">Protein transport</keyword>
<dbReference type="InterPro" id="IPR001680">
    <property type="entry name" value="WD40_rpt"/>
</dbReference>
<keyword evidence="12" id="KW-1185">Reference proteome</keyword>
<evidence type="ECO:0000256" key="5">
    <source>
        <dbReference type="ARBA" id="ARBA00022737"/>
    </source>
</evidence>
<dbReference type="GO" id="GO:1904263">
    <property type="term" value="P:positive regulation of TORC1 signaling"/>
    <property type="evidence" value="ECO:0007669"/>
    <property type="project" value="TreeGrafter"/>
</dbReference>
<proteinExistence type="inferred from homology"/>